<comment type="catalytic activity">
    <reaction evidence="5">
        <text>diphthine-[translation elongation factor 2] + NH4(+) + ATP = diphthamide-[translation elongation factor 2] + AMP + diphosphate + H(+)</text>
        <dbReference type="Rhea" id="RHEA:19753"/>
        <dbReference type="Rhea" id="RHEA-COMP:10172"/>
        <dbReference type="Rhea" id="RHEA-COMP:10174"/>
        <dbReference type="ChEBI" id="CHEBI:15378"/>
        <dbReference type="ChEBI" id="CHEBI:16692"/>
        <dbReference type="ChEBI" id="CHEBI:28938"/>
        <dbReference type="ChEBI" id="CHEBI:30616"/>
        <dbReference type="ChEBI" id="CHEBI:33019"/>
        <dbReference type="ChEBI" id="CHEBI:82696"/>
        <dbReference type="ChEBI" id="CHEBI:456215"/>
        <dbReference type="EC" id="6.3.1.14"/>
    </reaction>
</comment>
<dbReference type="PANTHER" id="PTHR12196">
    <property type="entry name" value="DOMAIN OF UNKNOWN FUNCTION 71 DUF71 -CONTAINING PROTEIN"/>
    <property type="match status" value="1"/>
</dbReference>
<evidence type="ECO:0000256" key="5">
    <source>
        <dbReference type="ARBA" id="ARBA00048108"/>
    </source>
</evidence>
<dbReference type="GO" id="GO:0017183">
    <property type="term" value="P:protein histidyl modification to diphthamide"/>
    <property type="evidence" value="ECO:0007669"/>
    <property type="project" value="TreeGrafter"/>
</dbReference>
<evidence type="ECO:0000313" key="7">
    <source>
        <dbReference type="EMBL" id="CAJ1394776.1"/>
    </source>
</evidence>
<dbReference type="Gene3D" id="3.90.1490.10">
    <property type="entry name" value="putative n-type atp pyrophosphatase, domain 2"/>
    <property type="match status" value="1"/>
</dbReference>
<evidence type="ECO:0000259" key="6">
    <source>
        <dbReference type="Pfam" id="PF01902"/>
    </source>
</evidence>
<accession>A0AA36N8Z3</accession>
<evidence type="ECO:0000313" key="8">
    <source>
        <dbReference type="Proteomes" id="UP001178507"/>
    </source>
</evidence>
<dbReference type="EC" id="6.3.1.14" evidence="1"/>
<comment type="caution">
    <text evidence="7">The sequence shown here is derived from an EMBL/GenBank/DDBJ whole genome shotgun (WGS) entry which is preliminary data.</text>
</comment>
<dbReference type="InterPro" id="IPR030662">
    <property type="entry name" value="DPH6/MJ0570"/>
</dbReference>
<dbReference type="InterPro" id="IPR002761">
    <property type="entry name" value="Diphthami_syn_dom"/>
</dbReference>
<dbReference type="AlphaFoldDB" id="A0AA36N8Z3"/>
<dbReference type="SUPFAM" id="SSF55298">
    <property type="entry name" value="YjgF-like"/>
    <property type="match status" value="2"/>
</dbReference>
<proteinExistence type="predicted"/>
<reference evidence="7" key="1">
    <citation type="submission" date="2023-08" db="EMBL/GenBank/DDBJ databases">
        <authorList>
            <person name="Chen Y."/>
            <person name="Shah S."/>
            <person name="Dougan E. K."/>
            <person name="Thang M."/>
            <person name="Chan C."/>
        </authorList>
    </citation>
    <scope>NUCLEOTIDE SEQUENCE</scope>
</reference>
<evidence type="ECO:0000256" key="1">
    <source>
        <dbReference type="ARBA" id="ARBA00012089"/>
    </source>
</evidence>
<dbReference type="CDD" id="cd01994">
    <property type="entry name" value="AANH_PF0828-like"/>
    <property type="match status" value="1"/>
</dbReference>
<dbReference type="SUPFAM" id="SSF52402">
    <property type="entry name" value="Adenine nucleotide alpha hydrolases-like"/>
    <property type="match status" value="1"/>
</dbReference>
<sequence length="634" mass="67713">MAGGRPDALAARRAAGPKIDRIRAAFPDLEAVSCGAILSDYQRCRVENVCARLNLKVLAFMWRQEQPLLLQQMIDGQLDARIVKVACMGLDDRHIGKSILDPTFAAHLTQLGKKWGVHVCGEGGEYESAVFDAPLYKHGRLSLPEGAWQASAHPDGDADGVALMTVREPPVLEAKDGDGGRTVLCPVLDAYTSLKYYQDTFPQMNAEQVAELVSQEDAICWTAACSVGLGTTSSAGSRAQATPKLQRVGGLGLWATSTLDVASMQLDAGGLDPAAQCDALLVAVQEWLTSCQRSLQEAAFAEVQVSDLDCFDAVNAVYSRHFVVNPPARVCIQTPLPPGLHVRLRLLLRPLEGVTARDSLRVQSISTWAMACIGPYSQAQRVQRLLLSSGVLGLVPHTMSLPSAEAVQASKSEPDATSQVQAELWMLMRSLHHVLQVMSSGFHEVALAQVYATPGVDAVELCREILAYMRFSAPSAMPLVSYAEVPRLPKGGCVEIAVLCSAEPSSKGSREIGEGVCVKIAEADACDLSAALACVRSLAEGGGCLDALQVQFCPPELGIEVAQAVQAAMFAETKMQCAECAVSYMPVCSLRASARLRCIGFISTAQTDAAEQMEQGHCIGRTYANGCLCVCVCE</sequence>
<dbReference type="Pfam" id="PF01902">
    <property type="entry name" value="Diphthami_syn_2"/>
    <property type="match status" value="1"/>
</dbReference>
<dbReference type="NCBIfam" id="TIGR00290">
    <property type="entry name" value="MJ0570_dom"/>
    <property type="match status" value="1"/>
</dbReference>
<dbReference type="GO" id="GO:0017178">
    <property type="term" value="F:diphthine-ammonia ligase activity"/>
    <property type="evidence" value="ECO:0007669"/>
    <property type="project" value="UniProtKB-EC"/>
</dbReference>
<protein>
    <recommendedName>
        <fullName evidence="2">Diphthine--ammonia ligase</fullName>
        <ecNumber evidence="1">6.3.1.14</ecNumber>
    </recommendedName>
    <alternativeName>
        <fullName evidence="3">Diphthamide synthase</fullName>
    </alternativeName>
    <alternativeName>
        <fullName evidence="4">Diphthamide synthetase</fullName>
    </alternativeName>
</protein>
<keyword evidence="8" id="KW-1185">Reference proteome</keyword>
<dbReference type="InterPro" id="IPR035959">
    <property type="entry name" value="RutC-like_sf"/>
</dbReference>
<dbReference type="InterPro" id="IPR014729">
    <property type="entry name" value="Rossmann-like_a/b/a_fold"/>
</dbReference>
<dbReference type="PANTHER" id="PTHR12196:SF2">
    <property type="entry name" value="DIPHTHINE--AMMONIA LIGASE"/>
    <property type="match status" value="1"/>
</dbReference>
<evidence type="ECO:0000256" key="3">
    <source>
        <dbReference type="ARBA" id="ARBA00029814"/>
    </source>
</evidence>
<evidence type="ECO:0000256" key="4">
    <source>
        <dbReference type="ARBA" id="ARBA00031552"/>
    </source>
</evidence>
<dbReference type="Gene3D" id="3.30.1330.40">
    <property type="entry name" value="RutC-like"/>
    <property type="match status" value="2"/>
</dbReference>
<dbReference type="Proteomes" id="UP001178507">
    <property type="component" value="Unassembled WGS sequence"/>
</dbReference>
<dbReference type="Gene3D" id="3.40.50.620">
    <property type="entry name" value="HUPs"/>
    <property type="match status" value="1"/>
</dbReference>
<gene>
    <name evidence="7" type="ORF">EVOR1521_LOCUS19361</name>
</gene>
<evidence type="ECO:0000256" key="2">
    <source>
        <dbReference type="ARBA" id="ARBA00018426"/>
    </source>
</evidence>
<name>A0AA36N8Z3_9DINO</name>
<feature type="domain" description="Diphthamide synthase" evidence="6">
    <location>
        <begin position="28"/>
        <end position="138"/>
    </location>
</feature>
<organism evidence="7 8">
    <name type="scientific">Effrenium voratum</name>
    <dbReference type="NCBI Taxonomy" id="2562239"/>
    <lineage>
        <taxon>Eukaryota</taxon>
        <taxon>Sar</taxon>
        <taxon>Alveolata</taxon>
        <taxon>Dinophyceae</taxon>
        <taxon>Suessiales</taxon>
        <taxon>Symbiodiniaceae</taxon>
        <taxon>Effrenium</taxon>
    </lineage>
</organism>
<dbReference type="EMBL" id="CAUJNA010002946">
    <property type="protein sequence ID" value="CAJ1394776.1"/>
    <property type="molecule type" value="Genomic_DNA"/>
</dbReference>